<protein>
    <submittedName>
        <fullName evidence="1">Uncharacterized protein</fullName>
    </submittedName>
</protein>
<organism evidence="1 2">
    <name type="scientific">Pristionchus fissidentatus</name>
    <dbReference type="NCBI Taxonomy" id="1538716"/>
    <lineage>
        <taxon>Eukaryota</taxon>
        <taxon>Metazoa</taxon>
        <taxon>Ecdysozoa</taxon>
        <taxon>Nematoda</taxon>
        <taxon>Chromadorea</taxon>
        <taxon>Rhabditida</taxon>
        <taxon>Rhabditina</taxon>
        <taxon>Diplogasteromorpha</taxon>
        <taxon>Diplogasteroidea</taxon>
        <taxon>Neodiplogasteridae</taxon>
        <taxon>Pristionchus</taxon>
    </lineage>
</organism>
<dbReference type="AlphaFoldDB" id="A0AAV5WUP7"/>
<evidence type="ECO:0000313" key="1">
    <source>
        <dbReference type="EMBL" id="GMT33384.1"/>
    </source>
</evidence>
<proteinExistence type="predicted"/>
<gene>
    <name evidence="1" type="ORF">PFISCL1PPCAC_24681</name>
</gene>
<accession>A0AAV5WUP7</accession>
<evidence type="ECO:0000313" key="2">
    <source>
        <dbReference type="Proteomes" id="UP001432322"/>
    </source>
</evidence>
<feature type="non-terminal residue" evidence="1">
    <location>
        <position position="1"/>
    </location>
</feature>
<name>A0AAV5WUP7_9BILA</name>
<dbReference type="Proteomes" id="UP001432322">
    <property type="component" value="Unassembled WGS sequence"/>
</dbReference>
<keyword evidence="2" id="KW-1185">Reference proteome</keyword>
<comment type="caution">
    <text evidence="1">The sequence shown here is derived from an EMBL/GenBank/DDBJ whole genome shotgun (WGS) entry which is preliminary data.</text>
</comment>
<dbReference type="EMBL" id="BTSY01000006">
    <property type="protein sequence ID" value="GMT33384.1"/>
    <property type="molecule type" value="Genomic_DNA"/>
</dbReference>
<reference evidence="1" key="1">
    <citation type="submission" date="2023-10" db="EMBL/GenBank/DDBJ databases">
        <title>Genome assembly of Pristionchus species.</title>
        <authorList>
            <person name="Yoshida K."/>
            <person name="Sommer R.J."/>
        </authorList>
    </citation>
    <scope>NUCLEOTIDE SEQUENCE</scope>
    <source>
        <strain evidence="1">RS5133</strain>
    </source>
</reference>
<feature type="non-terminal residue" evidence="1">
    <location>
        <position position="68"/>
    </location>
</feature>
<sequence>FRCSRLPYCSFPLQTSYCRRGMSGFNRLIGLFSTTVAASPHPHIAPPSSFFDVALEHVRSLEMIYIRG</sequence>